<organism evidence="12 13">
    <name type="scientific">Ceraceosorus bombacis</name>
    <dbReference type="NCBI Taxonomy" id="401625"/>
    <lineage>
        <taxon>Eukaryota</taxon>
        <taxon>Fungi</taxon>
        <taxon>Dikarya</taxon>
        <taxon>Basidiomycota</taxon>
        <taxon>Ustilaginomycotina</taxon>
        <taxon>Exobasidiomycetes</taxon>
        <taxon>Ceraceosorales</taxon>
        <taxon>Ceraceosoraceae</taxon>
        <taxon>Ceraceosorus</taxon>
    </lineage>
</organism>
<dbReference type="Proteomes" id="UP000054845">
    <property type="component" value="Unassembled WGS sequence"/>
</dbReference>
<evidence type="ECO:0000256" key="6">
    <source>
        <dbReference type="ARBA" id="ARBA00022801"/>
    </source>
</evidence>
<evidence type="ECO:0000313" key="13">
    <source>
        <dbReference type="Proteomes" id="UP000054845"/>
    </source>
</evidence>
<dbReference type="Gene3D" id="4.10.800.20">
    <property type="match status" value="1"/>
</dbReference>
<evidence type="ECO:0000256" key="1">
    <source>
        <dbReference type="ARBA" id="ARBA00001947"/>
    </source>
</evidence>
<feature type="compositionally biased region" description="Polar residues" evidence="11">
    <location>
        <begin position="101"/>
        <end position="111"/>
    </location>
</feature>
<dbReference type="EC" id="3.5.4.6" evidence="4"/>
<dbReference type="GO" id="GO:0046872">
    <property type="term" value="F:metal ion binding"/>
    <property type="evidence" value="ECO:0007669"/>
    <property type="project" value="UniProtKB-KW"/>
</dbReference>
<comment type="similarity">
    <text evidence="3">Belongs to the metallo-dependent hydrolases superfamily. Adenosine and AMP deaminases family.</text>
</comment>
<dbReference type="AlphaFoldDB" id="A0A0P1BSD4"/>
<dbReference type="GO" id="GO:0032264">
    <property type="term" value="P:IMP salvage"/>
    <property type="evidence" value="ECO:0007669"/>
    <property type="project" value="UniProtKB-UniPathway"/>
</dbReference>
<evidence type="ECO:0000256" key="2">
    <source>
        <dbReference type="ARBA" id="ARBA00004955"/>
    </source>
</evidence>
<dbReference type="UniPathway" id="UPA00591">
    <property type="reaction ID" value="UER00663"/>
</dbReference>
<dbReference type="GO" id="GO:0005829">
    <property type="term" value="C:cytosol"/>
    <property type="evidence" value="ECO:0007669"/>
    <property type="project" value="TreeGrafter"/>
</dbReference>
<evidence type="ECO:0000256" key="3">
    <source>
        <dbReference type="ARBA" id="ARBA00006676"/>
    </source>
</evidence>
<feature type="compositionally biased region" description="Basic and acidic residues" evidence="11">
    <location>
        <begin position="170"/>
        <end position="180"/>
    </location>
</feature>
<feature type="compositionally biased region" description="Pro residues" evidence="11">
    <location>
        <begin position="324"/>
        <end position="333"/>
    </location>
</feature>
<feature type="region of interest" description="Disordered" evidence="11">
    <location>
        <begin position="216"/>
        <end position="340"/>
    </location>
</feature>
<dbReference type="InterPro" id="IPR032466">
    <property type="entry name" value="Metal_Hydrolase"/>
</dbReference>
<protein>
    <recommendedName>
        <fullName evidence="9">AMP deaminase</fullName>
        <ecNumber evidence="4">3.5.4.6</ecNumber>
    </recommendedName>
    <alternativeName>
        <fullName evidence="10">Myoadenylate deaminase</fullName>
    </alternativeName>
</protein>
<keyword evidence="8" id="KW-0546">Nucleotide metabolism</keyword>
<proteinExistence type="inferred from homology"/>
<dbReference type="FunFam" id="4.10.800.20:FF:000001">
    <property type="entry name" value="AMP deaminase"/>
    <property type="match status" value="1"/>
</dbReference>
<keyword evidence="7" id="KW-0862">Zinc</keyword>
<dbReference type="EMBL" id="CCYA01000389">
    <property type="protein sequence ID" value="CEH19502.1"/>
    <property type="molecule type" value="Genomic_DNA"/>
</dbReference>
<evidence type="ECO:0000256" key="5">
    <source>
        <dbReference type="ARBA" id="ARBA00022723"/>
    </source>
</evidence>
<feature type="compositionally biased region" description="Low complexity" evidence="11">
    <location>
        <begin position="27"/>
        <end position="38"/>
    </location>
</feature>
<name>A0A0P1BSD4_9BASI</name>
<dbReference type="FunFam" id="3.20.20.140:FF:000035">
    <property type="entry name" value="Probable amp deaminase"/>
    <property type="match status" value="1"/>
</dbReference>
<reference evidence="12 13" key="1">
    <citation type="submission" date="2014-09" db="EMBL/GenBank/DDBJ databases">
        <authorList>
            <person name="Magalhaes I.L.F."/>
            <person name="Oliveira U."/>
            <person name="Santos F.R."/>
            <person name="Vidigal T.H.D.A."/>
            <person name="Brescovit A.D."/>
            <person name="Santos A.J."/>
        </authorList>
    </citation>
    <scope>NUCLEOTIDE SEQUENCE [LARGE SCALE GENOMIC DNA]</scope>
</reference>
<keyword evidence="13" id="KW-1185">Reference proteome</keyword>
<dbReference type="PANTHER" id="PTHR11359:SF0">
    <property type="entry name" value="AMP DEAMINASE"/>
    <property type="match status" value="1"/>
</dbReference>
<dbReference type="OrthoDB" id="1723809at2759"/>
<dbReference type="SUPFAM" id="SSF51556">
    <property type="entry name" value="Metallo-dependent hydrolases"/>
    <property type="match status" value="1"/>
</dbReference>
<dbReference type="InterPro" id="IPR006329">
    <property type="entry name" value="AMPD"/>
</dbReference>
<dbReference type="PANTHER" id="PTHR11359">
    <property type="entry name" value="AMP DEAMINASE"/>
    <property type="match status" value="1"/>
</dbReference>
<dbReference type="CDD" id="cd01319">
    <property type="entry name" value="AMPD"/>
    <property type="match status" value="1"/>
</dbReference>
<evidence type="ECO:0000256" key="10">
    <source>
        <dbReference type="ARBA" id="ARBA00078830"/>
    </source>
</evidence>
<keyword evidence="6" id="KW-0378">Hydrolase</keyword>
<feature type="compositionally biased region" description="Polar residues" evidence="11">
    <location>
        <begin position="1"/>
        <end position="20"/>
    </location>
</feature>
<evidence type="ECO:0000313" key="12">
    <source>
        <dbReference type="EMBL" id="CEH19502.1"/>
    </source>
</evidence>
<comment type="pathway">
    <text evidence="2">Purine metabolism; IMP biosynthesis via salvage pathway; IMP from AMP: step 1/1.</text>
</comment>
<feature type="region of interest" description="Disordered" evidence="11">
    <location>
        <begin position="1"/>
        <end position="116"/>
    </location>
</feature>
<evidence type="ECO:0000256" key="4">
    <source>
        <dbReference type="ARBA" id="ARBA00012775"/>
    </source>
</evidence>
<evidence type="ECO:0000256" key="8">
    <source>
        <dbReference type="ARBA" id="ARBA00023080"/>
    </source>
</evidence>
<feature type="compositionally biased region" description="Polar residues" evidence="11">
    <location>
        <begin position="45"/>
        <end position="73"/>
    </location>
</feature>
<dbReference type="GO" id="GO:0003876">
    <property type="term" value="F:AMP deaminase activity"/>
    <property type="evidence" value="ECO:0007669"/>
    <property type="project" value="UniProtKB-EC"/>
</dbReference>
<comment type="cofactor">
    <cofactor evidence="1">
        <name>Zn(2+)</name>
        <dbReference type="ChEBI" id="CHEBI:29105"/>
    </cofactor>
</comment>
<feature type="region of interest" description="Disordered" evidence="11">
    <location>
        <begin position="131"/>
        <end position="203"/>
    </location>
</feature>
<dbReference type="Pfam" id="PF19326">
    <property type="entry name" value="AMP_deaminase"/>
    <property type="match status" value="1"/>
</dbReference>
<feature type="compositionally biased region" description="Polar residues" evidence="11">
    <location>
        <begin position="312"/>
        <end position="323"/>
    </location>
</feature>
<evidence type="ECO:0000256" key="11">
    <source>
        <dbReference type="SAM" id="MobiDB-lite"/>
    </source>
</evidence>
<dbReference type="Gene3D" id="3.20.20.140">
    <property type="entry name" value="Metal-dependent hydrolases"/>
    <property type="match status" value="1"/>
</dbReference>
<dbReference type="InterPro" id="IPR006650">
    <property type="entry name" value="A/AMP_deam_AS"/>
</dbReference>
<keyword evidence="5" id="KW-0479">Metal-binding</keyword>
<evidence type="ECO:0000256" key="7">
    <source>
        <dbReference type="ARBA" id="ARBA00022833"/>
    </source>
</evidence>
<dbReference type="STRING" id="401625.A0A0P1BSD4"/>
<dbReference type="GO" id="GO:0046033">
    <property type="term" value="P:AMP metabolic process"/>
    <property type="evidence" value="ECO:0007669"/>
    <property type="project" value="TreeGrafter"/>
</dbReference>
<dbReference type="NCBIfam" id="TIGR01429">
    <property type="entry name" value="AMP_deaminase"/>
    <property type="match status" value="1"/>
</dbReference>
<evidence type="ECO:0000256" key="9">
    <source>
        <dbReference type="ARBA" id="ARBA00072037"/>
    </source>
</evidence>
<sequence>MSGRSSAPETANLRTGQHNGTLHGRASGISDSSSGSSDAPVRPAYSSQNSSFASTVGEQALRSSLSSGENSVEITPIHSGRTSPQFIRRSIKDDPPALSTPPISRSLQSFYDETDERQRLEVESQIYKGRAAEVDSFSAASNGGAGLDVGEKGGQASLTSSMDGFTADVAHLRVSGEQKDSPSTTQQPRGTAGASAGQATPSSYRAANNAIAALKPAASVADGTEQRLRQAADNPKNWDAEYCEQTQSGVDDAKMNEASADDSARQPRSIIVDGSASVQTSEEGGVTSKPWRIYPAPPRPHWEHFHPAPASSFVSRPQHTSVNPLPPAQPPASPANAKAAQQLLEGTGGKPGVFRQEDVRYPDRHLIDGQEVKFELDSSGVFQVCVEKGNREDKAQAEAQQTKPEYLSNVPTAREYFKDLDFLLGVISDGPVKSFCWRRIKYLEHKWQLYFLLNEGQELKAMKAVPHRDFYNVRKVDTHVHHSASMNQKHLLRFIKSKIKRYPDDVVIYRDGAELTLQQVFESLNLTAYDLSIDTLDMHAHQDAFHRFDKFNLKYNPIGESRLREIFLKTDNLIQGRYLAEITKELMQDLEQSKYQMAEYRLSIYGRSVSEWDKLATWIVENKLFSPNVRWLIQVPRLYEVYRGQGTIQNFEQLLDNVFRPLFEVTQNPSSHPALHIFLQRVVGFDVVDDESKPERRVHRKFPVPKLWDYRESPPYNYWLYYMYANMSSLNQWRRMRGFNTLVLRPHAGEAGDTDHMAATFLTSQSISHGILLRKVPALQYLYYLKQVGMAMSPLSNNALFLSYERNPFPSFLRMGMNVSISTDDPLQFHLSKEPLLEEYSVATQIYKLTPADMCELARNSVLQSGWEMELKRHWLGTHFYKYGPSGNSMAKSNVPDIRMRYREDTLKEELDLVCHNDARSASLSL</sequence>
<dbReference type="PROSITE" id="PS00485">
    <property type="entry name" value="A_DEAMINASE"/>
    <property type="match status" value="1"/>
</dbReference>
<accession>A0A0P1BSD4</accession>